<dbReference type="Proteomes" id="UP001235939">
    <property type="component" value="Chromosome 07"/>
</dbReference>
<dbReference type="EMBL" id="CP092869">
    <property type="protein sequence ID" value="UYV70457.1"/>
    <property type="molecule type" value="Genomic_DNA"/>
</dbReference>
<proteinExistence type="predicted"/>
<dbReference type="InterPro" id="IPR014044">
    <property type="entry name" value="CAP_dom"/>
</dbReference>
<feature type="domain" description="SCP" evidence="1">
    <location>
        <begin position="30"/>
        <end position="169"/>
    </location>
</feature>
<dbReference type="PROSITE" id="PS01009">
    <property type="entry name" value="CRISP_1"/>
    <property type="match status" value="1"/>
</dbReference>
<dbReference type="PRINTS" id="PR00837">
    <property type="entry name" value="V5TPXLIKE"/>
</dbReference>
<dbReference type="Gene3D" id="3.40.33.10">
    <property type="entry name" value="CAP"/>
    <property type="match status" value="1"/>
</dbReference>
<name>A0ABY6KRI7_9ARAC</name>
<dbReference type="InterPro" id="IPR034113">
    <property type="entry name" value="SCP_GAPR1-like"/>
</dbReference>
<evidence type="ECO:0000259" key="1">
    <source>
        <dbReference type="SMART" id="SM00198"/>
    </source>
</evidence>
<dbReference type="CDD" id="cd05382">
    <property type="entry name" value="CAP_GAPR1-like"/>
    <property type="match status" value="1"/>
</dbReference>
<dbReference type="InterPro" id="IPR018244">
    <property type="entry name" value="Allrgn_V5/Tpx1_CS"/>
</dbReference>
<gene>
    <name evidence="2" type="ORF">LAZ67_7003056</name>
</gene>
<dbReference type="InterPro" id="IPR002413">
    <property type="entry name" value="V5_allergen-like"/>
</dbReference>
<keyword evidence="3" id="KW-1185">Reference proteome</keyword>
<evidence type="ECO:0000313" key="3">
    <source>
        <dbReference type="Proteomes" id="UP001235939"/>
    </source>
</evidence>
<dbReference type="InterPro" id="IPR001283">
    <property type="entry name" value="CRISP-related"/>
</dbReference>
<dbReference type="PRINTS" id="PR00838">
    <property type="entry name" value="V5ALLERGEN"/>
</dbReference>
<reference evidence="2 3" key="1">
    <citation type="submission" date="2022-01" db="EMBL/GenBank/DDBJ databases">
        <title>A chromosomal length assembly of Cordylochernes scorpioides.</title>
        <authorList>
            <person name="Zeh D."/>
            <person name="Zeh J."/>
        </authorList>
    </citation>
    <scope>NUCLEOTIDE SEQUENCE [LARGE SCALE GENOMIC DNA]</scope>
    <source>
        <strain evidence="2">IN4F17</strain>
        <tissue evidence="2">Whole Body</tissue>
    </source>
</reference>
<dbReference type="InterPro" id="IPR035940">
    <property type="entry name" value="CAP_sf"/>
</dbReference>
<dbReference type="SMART" id="SM00198">
    <property type="entry name" value="SCP"/>
    <property type="match status" value="1"/>
</dbReference>
<sequence length="188" mass="21757">MVMVEQAVLGRRPVVRHQDEEGRPEYHQSEFVLNALHWHNLLRDKHGVPPLTLSYQVVSQLCSLAQYWANHLAHTNTFYHRNYRDIGENLFLKDTFGSDVTGEQVTKYWYNEIKWYNFYQDPALLHVKAGHFTQLVWRNTTEFGVGKARTRCGKLIIVATYKPVGNVAGEFVENVLPPLSDLDLGEDN</sequence>
<accession>A0ABY6KRI7</accession>
<dbReference type="PANTHER" id="PTHR10334">
    <property type="entry name" value="CYSTEINE-RICH SECRETORY PROTEIN-RELATED"/>
    <property type="match status" value="1"/>
</dbReference>
<organism evidence="2 3">
    <name type="scientific">Cordylochernes scorpioides</name>
    <dbReference type="NCBI Taxonomy" id="51811"/>
    <lineage>
        <taxon>Eukaryota</taxon>
        <taxon>Metazoa</taxon>
        <taxon>Ecdysozoa</taxon>
        <taxon>Arthropoda</taxon>
        <taxon>Chelicerata</taxon>
        <taxon>Arachnida</taxon>
        <taxon>Pseudoscorpiones</taxon>
        <taxon>Cheliferoidea</taxon>
        <taxon>Chernetidae</taxon>
        <taxon>Cordylochernes</taxon>
    </lineage>
</organism>
<dbReference type="Pfam" id="PF00188">
    <property type="entry name" value="CAP"/>
    <property type="match status" value="1"/>
</dbReference>
<evidence type="ECO:0000313" key="2">
    <source>
        <dbReference type="EMBL" id="UYV70457.1"/>
    </source>
</evidence>
<protein>
    <recommendedName>
        <fullName evidence="1">SCP domain-containing protein</fullName>
    </recommendedName>
</protein>
<dbReference type="SUPFAM" id="SSF55797">
    <property type="entry name" value="PR-1-like"/>
    <property type="match status" value="1"/>
</dbReference>